<evidence type="ECO:0000313" key="2">
    <source>
        <dbReference type="EMBL" id="KAE8694842.1"/>
    </source>
</evidence>
<sequence length="109" mass="12400">MASPNTPTLPLALCRARRPSLPIHGRTLFFIVVLVLVTLIVALVFVYARWACRFNRKRAVPYVPRASRSSARGLDPATINSLPVTMFTLDGMFRRVLYLPWSVRRWGES</sequence>
<accession>A0A6A2ZUK9</accession>
<dbReference type="Proteomes" id="UP000436088">
    <property type="component" value="Unassembled WGS sequence"/>
</dbReference>
<dbReference type="GO" id="GO:0016567">
    <property type="term" value="P:protein ubiquitination"/>
    <property type="evidence" value="ECO:0007669"/>
    <property type="project" value="UniProtKB-UniPathway"/>
</dbReference>
<evidence type="ECO:0000256" key="1">
    <source>
        <dbReference type="SAM" id="Phobius"/>
    </source>
</evidence>
<evidence type="ECO:0000313" key="3">
    <source>
        <dbReference type="Proteomes" id="UP000436088"/>
    </source>
</evidence>
<reference evidence="2" key="1">
    <citation type="submission" date="2019-09" db="EMBL/GenBank/DDBJ databases">
        <title>Draft genome information of white flower Hibiscus syriacus.</title>
        <authorList>
            <person name="Kim Y.-M."/>
        </authorList>
    </citation>
    <scope>NUCLEOTIDE SEQUENCE [LARGE SCALE GENOMIC DNA]</scope>
    <source>
        <strain evidence="2">YM2019G1</strain>
    </source>
</reference>
<feature type="transmembrane region" description="Helical" evidence="1">
    <location>
        <begin position="28"/>
        <end position="48"/>
    </location>
</feature>
<dbReference type="UniPathway" id="UPA00143"/>
<keyword evidence="1" id="KW-1133">Transmembrane helix</keyword>
<proteinExistence type="predicted"/>
<keyword evidence="1" id="KW-0812">Transmembrane</keyword>
<name>A0A6A2ZUK9_HIBSY</name>
<dbReference type="AlphaFoldDB" id="A0A6A2ZUK9"/>
<comment type="caution">
    <text evidence="2">The sequence shown here is derived from an EMBL/GenBank/DDBJ whole genome shotgun (WGS) entry which is preliminary data.</text>
</comment>
<keyword evidence="3" id="KW-1185">Reference proteome</keyword>
<dbReference type="EMBL" id="VEPZ02001103">
    <property type="protein sequence ID" value="KAE8694842.1"/>
    <property type="molecule type" value="Genomic_DNA"/>
</dbReference>
<protein>
    <recommendedName>
        <fullName evidence="4">RING/U-box superfamily protein</fullName>
    </recommendedName>
</protein>
<organism evidence="2 3">
    <name type="scientific">Hibiscus syriacus</name>
    <name type="common">Rose of Sharon</name>
    <dbReference type="NCBI Taxonomy" id="106335"/>
    <lineage>
        <taxon>Eukaryota</taxon>
        <taxon>Viridiplantae</taxon>
        <taxon>Streptophyta</taxon>
        <taxon>Embryophyta</taxon>
        <taxon>Tracheophyta</taxon>
        <taxon>Spermatophyta</taxon>
        <taxon>Magnoliopsida</taxon>
        <taxon>eudicotyledons</taxon>
        <taxon>Gunneridae</taxon>
        <taxon>Pentapetalae</taxon>
        <taxon>rosids</taxon>
        <taxon>malvids</taxon>
        <taxon>Malvales</taxon>
        <taxon>Malvaceae</taxon>
        <taxon>Malvoideae</taxon>
        <taxon>Hibiscus</taxon>
    </lineage>
</organism>
<gene>
    <name evidence="2" type="ORF">F3Y22_tig00110770pilonHSYRG00060</name>
</gene>
<keyword evidence="1" id="KW-0472">Membrane</keyword>
<evidence type="ECO:0008006" key="4">
    <source>
        <dbReference type="Google" id="ProtNLM"/>
    </source>
</evidence>